<organism evidence="1 2">
    <name type="scientific">Citrobacter koseri (strain ATCC BAA-895 / CDC 4225-83 / SGSC4696)</name>
    <dbReference type="NCBI Taxonomy" id="290338"/>
    <lineage>
        <taxon>Bacteria</taxon>
        <taxon>Pseudomonadati</taxon>
        <taxon>Pseudomonadota</taxon>
        <taxon>Gammaproteobacteria</taxon>
        <taxon>Enterobacterales</taxon>
        <taxon>Enterobacteriaceae</taxon>
        <taxon>Citrobacter</taxon>
    </lineage>
</organism>
<dbReference type="EMBL" id="CP000822">
    <property type="protein sequence ID" value="ABV11237.1"/>
    <property type="molecule type" value="Genomic_DNA"/>
</dbReference>
<keyword evidence="2" id="KW-1185">Reference proteome</keyword>
<reference evidence="1 2" key="1">
    <citation type="submission" date="2007-08" db="EMBL/GenBank/DDBJ databases">
        <authorList>
            <consortium name="The Citrobacter koseri Genome Sequencing Project"/>
            <person name="McClelland M."/>
            <person name="Sanderson E.K."/>
            <person name="Porwollik S."/>
            <person name="Spieth J."/>
            <person name="Clifton W.S."/>
            <person name="Latreille P."/>
            <person name="Courtney L."/>
            <person name="Wang C."/>
            <person name="Pepin K."/>
            <person name="Bhonagiri V."/>
            <person name="Nash W."/>
            <person name="Johnson M."/>
            <person name="Thiruvilangam P."/>
            <person name="Wilson R."/>
        </authorList>
    </citation>
    <scope>NUCLEOTIDE SEQUENCE [LARGE SCALE GENOMIC DNA]</scope>
    <source>
        <strain evidence="2">ATCC BAA-895 / CDC 4225-83 / SGSC4696</strain>
    </source>
</reference>
<evidence type="ECO:0000313" key="2">
    <source>
        <dbReference type="Proteomes" id="UP000008148"/>
    </source>
</evidence>
<name>A8ACM4_CITK8</name>
<accession>A8ACM4</accession>
<dbReference type="Proteomes" id="UP000008148">
    <property type="component" value="Chromosome"/>
</dbReference>
<dbReference type="AlphaFoldDB" id="A8ACM4"/>
<dbReference type="HOGENOM" id="CLU_3166194_0_0_6"/>
<evidence type="ECO:0000313" key="1">
    <source>
        <dbReference type="EMBL" id="ABV11237.1"/>
    </source>
</evidence>
<dbReference type="KEGG" id="cko:CKO_00058"/>
<sequence length="47" mass="5252">MPLIRRCARCPGLISVAPSGKFDSRMAAKRLIRPAALRARCYHALTR</sequence>
<gene>
    <name evidence="1" type="ordered locus">CKO_00058</name>
</gene>
<proteinExistence type="predicted"/>
<protein>
    <submittedName>
        <fullName evidence="1">Uncharacterized protein</fullName>
    </submittedName>
</protein>